<dbReference type="KEGG" id="atl:Athai_28490"/>
<evidence type="ECO:0000313" key="4">
    <source>
        <dbReference type="EMBL" id="BCJ35346.1"/>
    </source>
</evidence>
<dbReference type="GO" id="GO:0008168">
    <property type="term" value="F:methyltransferase activity"/>
    <property type="evidence" value="ECO:0007669"/>
    <property type="project" value="UniProtKB-KW"/>
</dbReference>
<dbReference type="InterPro" id="IPR029063">
    <property type="entry name" value="SAM-dependent_MTases_sf"/>
</dbReference>
<name>A0A7R7HX45_9ACTN</name>
<dbReference type="InterPro" id="IPR051052">
    <property type="entry name" value="Diverse_substrate_MTase"/>
</dbReference>
<evidence type="ECO:0000256" key="1">
    <source>
        <dbReference type="ARBA" id="ARBA00022603"/>
    </source>
</evidence>
<dbReference type="Gene3D" id="3.40.50.150">
    <property type="entry name" value="Vaccinia Virus protein VP39"/>
    <property type="match status" value="1"/>
</dbReference>
<evidence type="ECO:0000256" key="2">
    <source>
        <dbReference type="ARBA" id="ARBA00022679"/>
    </source>
</evidence>
<dbReference type="CDD" id="cd02440">
    <property type="entry name" value="AdoMet_MTases"/>
    <property type="match status" value="1"/>
</dbReference>
<dbReference type="EMBL" id="AP023355">
    <property type="protein sequence ID" value="BCJ35346.1"/>
    <property type="molecule type" value="Genomic_DNA"/>
</dbReference>
<reference evidence="4 5" key="1">
    <citation type="submission" date="2020-08" db="EMBL/GenBank/DDBJ databases">
        <title>Whole genome shotgun sequence of Actinocatenispora thailandica NBRC 105041.</title>
        <authorList>
            <person name="Komaki H."/>
            <person name="Tamura T."/>
        </authorList>
    </citation>
    <scope>NUCLEOTIDE SEQUENCE [LARGE SCALE GENOMIC DNA]</scope>
    <source>
        <strain evidence="4 5">NBRC 105041</strain>
    </source>
</reference>
<dbReference type="PANTHER" id="PTHR44942:SF4">
    <property type="entry name" value="METHYLTRANSFERASE TYPE 11 DOMAIN-CONTAINING PROTEIN"/>
    <property type="match status" value="1"/>
</dbReference>
<dbReference type="PANTHER" id="PTHR44942">
    <property type="entry name" value="METHYLTRANSF_11 DOMAIN-CONTAINING PROTEIN"/>
    <property type="match status" value="1"/>
</dbReference>
<evidence type="ECO:0000313" key="5">
    <source>
        <dbReference type="Proteomes" id="UP000611640"/>
    </source>
</evidence>
<gene>
    <name evidence="4" type="ORF">Athai_28490</name>
</gene>
<keyword evidence="5" id="KW-1185">Reference proteome</keyword>
<feature type="domain" description="Methyltransferase" evidence="3">
    <location>
        <begin position="49"/>
        <end position="136"/>
    </location>
</feature>
<proteinExistence type="predicted"/>
<dbReference type="Pfam" id="PF13649">
    <property type="entry name" value="Methyltransf_25"/>
    <property type="match status" value="1"/>
</dbReference>
<sequence length="262" mass="28194">MPTEYPDRSRLAGVFAEADVAEAYRHRPPYPAEVFTILDGLIRGRPRVVLDLGAGEGALARPLAGRVDRVDAVDPSAAMVAAGRRRPGGGASTLRWLVAAAETCPLDGPYALVTAGASLHWMRWRPVCQRIAPALTAGAYLAIVEHGPRRLPWQAELTALIRRHSRSPRYDPHFSLVGALDAAGLVEPVGTASTAPVCFRQPVADYVEQFHSTASLARVHMSAAEAAEFDAAVTRLVLPWVVDGRLALAVDATVSWGRLRSR</sequence>
<dbReference type="AlphaFoldDB" id="A0A7R7HX45"/>
<dbReference type="SUPFAM" id="SSF53335">
    <property type="entry name" value="S-adenosyl-L-methionine-dependent methyltransferases"/>
    <property type="match status" value="1"/>
</dbReference>
<evidence type="ECO:0000259" key="3">
    <source>
        <dbReference type="Pfam" id="PF13649"/>
    </source>
</evidence>
<organism evidence="4 5">
    <name type="scientific">Actinocatenispora thailandica</name>
    <dbReference type="NCBI Taxonomy" id="227318"/>
    <lineage>
        <taxon>Bacteria</taxon>
        <taxon>Bacillati</taxon>
        <taxon>Actinomycetota</taxon>
        <taxon>Actinomycetes</taxon>
        <taxon>Micromonosporales</taxon>
        <taxon>Micromonosporaceae</taxon>
        <taxon>Actinocatenispora</taxon>
    </lineage>
</organism>
<dbReference type="Proteomes" id="UP000611640">
    <property type="component" value="Chromosome"/>
</dbReference>
<keyword evidence="2" id="KW-0808">Transferase</keyword>
<dbReference type="GO" id="GO:0032259">
    <property type="term" value="P:methylation"/>
    <property type="evidence" value="ECO:0007669"/>
    <property type="project" value="UniProtKB-KW"/>
</dbReference>
<protein>
    <recommendedName>
        <fullName evidence="3">Methyltransferase domain-containing protein</fullName>
    </recommendedName>
</protein>
<dbReference type="RefSeq" id="WP_203961896.1">
    <property type="nucleotide sequence ID" value="NZ_AP023355.1"/>
</dbReference>
<accession>A0A7R7HX45</accession>
<dbReference type="InterPro" id="IPR041698">
    <property type="entry name" value="Methyltransf_25"/>
</dbReference>
<keyword evidence="1" id="KW-0489">Methyltransferase</keyword>